<feature type="region of interest" description="Disordered" evidence="1">
    <location>
        <begin position="1"/>
        <end position="98"/>
    </location>
</feature>
<evidence type="ECO:0000313" key="3">
    <source>
        <dbReference type="Proteomes" id="UP001151760"/>
    </source>
</evidence>
<evidence type="ECO:0000256" key="1">
    <source>
        <dbReference type="SAM" id="MobiDB-lite"/>
    </source>
</evidence>
<feature type="compositionally biased region" description="Polar residues" evidence="1">
    <location>
        <begin position="1"/>
        <end position="17"/>
    </location>
</feature>
<comment type="caution">
    <text evidence="2">The sequence shown here is derived from an EMBL/GenBank/DDBJ whole genome shotgun (WGS) entry which is preliminary data.</text>
</comment>
<sequence>MLSQEQITAPSSSQPKNTYKRRKPTKVTEIPQFSEPTNLVADEVIHEEMGDNVEKAATSATSLDAEQDSGNINRTQSTTMPNDPLPQGVGSGGRSRHQETIGDIPAQTRFKSLSKQSYDSPLGGVNTPQSDKDIIELKELMDLCTKLSDIVLNLETTKTTQVKEIDNLKKRSRSWKRGFDVNIDEAFEKREVQVPTADMEVTTASAPVTTVGVSISTAGEDITTAEPSTPPITTNILEEEDLTIAQTLMKIKTMMDADYELAARLHVQEQGELIIEERSKLFVELMDKRKKHFAKLRAKEQRRKPITKARKRN</sequence>
<feature type="compositionally biased region" description="Polar residues" evidence="1">
    <location>
        <begin position="58"/>
        <end position="81"/>
    </location>
</feature>
<evidence type="ECO:0000313" key="2">
    <source>
        <dbReference type="EMBL" id="GJS99429.1"/>
    </source>
</evidence>
<reference evidence="2" key="1">
    <citation type="journal article" date="2022" name="Int. J. Mol. Sci.">
        <title>Draft Genome of Tanacetum Coccineum: Genomic Comparison of Closely Related Tanacetum-Family Plants.</title>
        <authorList>
            <person name="Yamashiro T."/>
            <person name="Shiraishi A."/>
            <person name="Nakayama K."/>
            <person name="Satake H."/>
        </authorList>
    </citation>
    <scope>NUCLEOTIDE SEQUENCE</scope>
</reference>
<dbReference type="Proteomes" id="UP001151760">
    <property type="component" value="Unassembled WGS sequence"/>
</dbReference>
<gene>
    <name evidence="2" type="ORF">Tco_0820599</name>
</gene>
<protein>
    <submittedName>
        <fullName evidence="2">Uncharacterized protein</fullName>
    </submittedName>
</protein>
<accession>A0ABQ5A9W7</accession>
<organism evidence="2 3">
    <name type="scientific">Tanacetum coccineum</name>
    <dbReference type="NCBI Taxonomy" id="301880"/>
    <lineage>
        <taxon>Eukaryota</taxon>
        <taxon>Viridiplantae</taxon>
        <taxon>Streptophyta</taxon>
        <taxon>Embryophyta</taxon>
        <taxon>Tracheophyta</taxon>
        <taxon>Spermatophyta</taxon>
        <taxon>Magnoliopsida</taxon>
        <taxon>eudicotyledons</taxon>
        <taxon>Gunneridae</taxon>
        <taxon>Pentapetalae</taxon>
        <taxon>asterids</taxon>
        <taxon>campanulids</taxon>
        <taxon>Asterales</taxon>
        <taxon>Asteraceae</taxon>
        <taxon>Asteroideae</taxon>
        <taxon>Anthemideae</taxon>
        <taxon>Anthemidinae</taxon>
        <taxon>Tanacetum</taxon>
    </lineage>
</organism>
<name>A0ABQ5A9W7_9ASTR</name>
<reference evidence="2" key="2">
    <citation type="submission" date="2022-01" db="EMBL/GenBank/DDBJ databases">
        <authorList>
            <person name="Yamashiro T."/>
            <person name="Shiraishi A."/>
            <person name="Satake H."/>
            <person name="Nakayama K."/>
        </authorList>
    </citation>
    <scope>NUCLEOTIDE SEQUENCE</scope>
</reference>
<dbReference type="EMBL" id="BQNB010012116">
    <property type="protein sequence ID" value="GJS99429.1"/>
    <property type="molecule type" value="Genomic_DNA"/>
</dbReference>
<proteinExistence type="predicted"/>
<feature type="compositionally biased region" description="Basic and acidic residues" evidence="1">
    <location>
        <begin position="43"/>
        <end position="54"/>
    </location>
</feature>
<keyword evidence="3" id="KW-1185">Reference proteome</keyword>